<evidence type="ECO:0000313" key="7">
    <source>
        <dbReference type="Proteomes" id="UP001500390"/>
    </source>
</evidence>
<protein>
    <submittedName>
        <fullName evidence="6">Glycosyltransferase family 4 protein</fullName>
    </submittedName>
</protein>
<feature type="domain" description="Glycosyltransferase subfamily 4-like N-terminal" evidence="5">
    <location>
        <begin position="26"/>
        <end position="183"/>
    </location>
</feature>
<dbReference type="SUPFAM" id="SSF53756">
    <property type="entry name" value="UDP-Glycosyltransferase/glycogen phosphorylase"/>
    <property type="match status" value="1"/>
</dbReference>
<dbReference type="PANTHER" id="PTHR12526:SF640">
    <property type="entry name" value="COLANIC ACID BIOSYNTHESIS GLYCOSYLTRANSFERASE WCAL-RELATED"/>
    <property type="match status" value="1"/>
</dbReference>
<comment type="similarity">
    <text evidence="1">Belongs to the glycosyltransferase group 1 family. Glycosyltransferase 4 subfamily.</text>
</comment>
<reference evidence="7" key="1">
    <citation type="journal article" date="2019" name="Int. J. Syst. Evol. Microbiol.">
        <title>The Global Catalogue of Microorganisms (GCM) 10K type strain sequencing project: providing services to taxonomists for standard genome sequencing and annotation.</title>
        <authorList>
            <consortium name="The Broad Institute Genomics Platform"/>
            <consortium name="The Broad Institute Genome Sequencing Center for Infectious Disease"/>
            <person name="Wu L."/>
            <person name="Ma J."/>
        </authorList>
    </citation>
    <scope>NUCLEOTIDE SEQUENCE [LARGE SCALE GENOMIC DNA]</scope>
    <source>
        <strain evidence="7">JCM 17738</strain>
    </source>
</reference>
<dbReference type="EMBL" id="BAABFX010000009">
    <property type="protein sequence ID" value="GAA4388523.1"/>
    <property type="molecule type" value="Genomic_DNA"/>
</dbReference>
<dbReference type="Pfam" id="PF00534">
    <property type="entry name" value="Glycos_transf_1"/>
    <property type="match status" value="1"/>
</dbReference>
<keyword evidence="7" id="KW-1185">Reference proteome</keyword>
<gene>
    <name evidence="6" type="ORF">GCM10023153_03850</name>
</gene>
<dbReference type="InterPro" id="IPR001296">
    <property type="entry name" value="Glyco_trans_1"/>
</dbReference>
<evidence type="ECO:0000259" key="4">
    <source>
        <dbReference type="Pfam" id="PF00534"/>
    </source>
</evidence>
<dbReference type="RefSeq" id="WP_211675343.1">
    <property type="nucleotide sequence ID" value="NZ_BAABFX010000009.1"/>
</dbReference>
<dbReference type="Pfam" id="PF13439">
    <property type="entry name" value="Glyco_transf_4"/>
    <property type="match status" value="1"/>
</dbReference>
<name>A0ABP8JC86_9MICO</name>
<feature type="domain" description="Glycosyl transferase family 1" evidence="4">
    <location>
        <begin position="197"/>
        <end position="353"/>
    </location>
</feature>
<keyword evidence="3" id="KW-0808">Transferase</keyword>
<accession>A0ABP8JC86</accession>
<evidence type="ECO:0000256" key="3">
    <source>
        <dbReference type="ARBA" id="ARBA00022679"/>
    </source>
</evidence>
<keyword evidence="2" id="KW-0328">Glycosyltransferase</keyword>
<dbReference type="PANTHER" id="PTHR12526">
    <property type="entry name" value="GLYCOSYLTRANSFERASE"/>
    <property type="match status" value="1"/>
</dbReference>
<evidence type="ECO:0000256" key="1">
    <source>
        <dbReference type="ARBA" id="ARBA00009481"/>
    </source>
</evidence>
<proteinExistence type="inferred from homology"/>
<evidence type="ECO:0000259" key="5">
    <source>
        <dbReference type="Pfam" id="PF13439"/>
    </source>
</evidence>
<evidence type="ECO:0000313" key="6">
    <source>
        <dbReference type="EMBL" id="GAA4388523.1"/>
    </source>
</evidence>
<sequence>MDIGTTQRPLRVLMLSWRDGDHPEAGGAEVYVERTSQLLTARGHTVTMFSAAFPGGSRRVDRGAVRIVRRGGRLTCYLRGLQFLRKVRDEVDVVVDVHNGVPFWSPLAGATPVVSLVHHVHRDQWPIIFGPVLGLLGWLIESRLAPIVYRHCQYVTVSQATRDDLVALGVDRDRIAITYSGNDVPDDLDSYADLARSDHPSLMVLGRLVPHKHFEIAIDIVADLSDRFPDLTLDVVGGGYWDDELRAHAAARGVSDRVRFHGFVDEHTKRTLLSRAWVVLMPSHKEGWGLTIVEAGLHGTPSVAFSFAGGVTESIVDDETGLLADDVTQMSTQVSDLLMDAALREKYGENARRHAKSFSWENTTLQLEAALGQAVARRRY</sequence>
<evidence type="ECO:0000256" key="2">
    <source>
        <dbReference type="ARBA" id="ARBA00022676"/>
    </source>
</evidence>
<dbReference type="InterPro" id="IPR028098">
    <property type="entry name" value="Glyco_trans_4-like_N"/>
</dbReference>
<comment type="caution">
    <text evidence="6">The sequence shown here is derived from an EMBL/GenBank/DDBJ whole genome shotgun (WGS) entry which is preliminary data.</text>
</comment>
<dbReference type="Gene3D" id="3.40.50.2000">
    <property type="entry name" value="Glycogen Phosphorylase B"/>
    <property type="match status" value="2"/>
</dbReference>
<dbReference type="CDD" id="cd03801">
    <property type="entry name" value="GT4_PimA-like"/>
    <property type="match status" value="1"/>
</dbReference>
<dbReference type="Proteomes" id="UP001500390">
    <property type="component" value="Unassembled WGS sequence"/>
</dbReference>
<organism evidence="6 7">
    <name type="scientific">Ornithinibacter aureus</name>
    <dbReference type="NCBI Taxonomy" id="622664"/>
    <lineage>
        <taxon>Bacteria</taxon>
        <taxon>Bacillati</taxon>
        <taxon>Actinomycetota</taxon>
        <taxon>Actinomycetes</taxon>
        <taxon>Micrococcales</taxon>
        <taxon>Intrasporangiaceae</taxon>
        <taxon>Ornithinibacter</taxon>
    </lineage>
</organism>